<evidence type="ECO:0000256" key="4">
    <source>
        <dbReference type="ARBA" id="ARBA00022989"/>
    </source>
</evidence>
<feature type="transmembrane region" description="Helical" evidence="7">
    <location>
        <begin position="343"/>
        <end position="360"/>
    </location>
</feature>
<accession>A0A4R4W5G1</accession>
<name>A0A4R4W5G1_9ACTN</name>
<dbReference type="GO" id="GO:0022857">
    <property type="term" value="F:transmembrane transporter activity"/>
    <property type="evidence" value="ECO:0007669"/>
    <property type="project" value="InterPro"/>
</dbReference>
<dbReference type="InterPro" id="IPR036259">
    <property type="entry name" value="MFS_trans_sf"/>
</dbReference>
<keyword evidence="10" id="KW-1185">Reference proteome</keyword>
<feature type="transmembrane region" description="Helical" evidence="7">
    <location>
        <begin position="310"/>
        <end position="331"/>
    </location>
</feature>
<dbReference type="InterPro" id="IPR020846">
    <property type="entry name" value="MFS_dom"/>
</dbReference>
<keyword evidence="3 7" id="KW-0812">Transmembrane</keyword>
<dbReference type="AlphaFoldDB" id="A0A4R4W5G1"/>
<feature type="domain" description="Major facilitator superfamily (MFS) profile" evidence="8">
    <location>
        <begin position="276"/>
        <end position="454"/>
    </location>
</feature>
<feature type="transmembrane region" description="Helical" evidence="7">
    <location>
        <begin position="400"/>
        <end position="422"/>
    </location>
</feature>
<gene>
    <name evidence="9" type="ORF">E1292_08410</name>
</gene>
<reference evidence="9 10" key="1">
    <citation type="submission" date="2019-03" db="EMBL/GenBank/DDBJ databases">
        <title>Draft genome sequences of novel Actinobacteria.</title>
        <authorList>
            <person name="Sahin N."/>
            <person name="Ay H."/>
            <person name="Saygin H."/>
        </authorList>
    </citation>
    <scope>NUCLEOTIDE SEQUENCE [LARGE SCALE GENOMIC DNA]</scope>
    <source>
        <strain evidence="9 10">KC310</strain>
    </source>
</reference>
<evidence type="ECO:0000256" key="7">
    <source>
        <dbReference type="SAM" id="Phobius"/>
    </source>
</evidence>
<evidence type="ECO:0000259" key="8">
    <source>
        <dbReference type="PROSITE" id="PS50850"/>
    </source>
</evidence>
<evidence type="ECO:0000256" key="3">
    <source>
        <dbReference type="ARBA" id="ARBA00022692"/>
    </source>
</evidence>
<keyword evidence="2" id="KW-1003">Cell membrane</keyword>
<dbReference type="EMBL" id="SMKO01000013">
    <property type="protein sequence ID" value="TDD10295.1"/>
    <property type="molecule type" value="Genomic_DNA"/>
</dbReference>
<dbReference type="CDD" id="cd06173">
    <property type="entry name" value="MFS_MefA_like"/>
    <property type="match status" value="1"/>
</dbReference>
<dbReference type="PROSITE" id="PS50850">
    <property type="entry name" value="MFS"/>
    <property type="match status" value="1"/>
</dbReference>
<protein>
    <submittedName>
        <fullName evidence="9">MFS transporter</fullName>
    </submittedName>
</protein>
<comment type="caution">
    <text evidence="9">The sequence shown here is derived from an EMBL/GenBank/DDBJ whole genome shotgun (WGS) entry which is preliminary data.</text>
</comment>
<dbReference type="InterPro" id="IPR011701">
    <property type="entry name" value="MFS"/>
</dbReference>
<keyword evidence="4 7" id="KW-1133">Transmembrane helix</keyword>
<feature type="transmembrane region" description="Helical" evidence="7">
    <location>
        <begin position="281"/>
        <end position="304"/>
    </location>
</feature>
<evidence type="ECO:0000313" key="9">
    <source>
        <dbReference type="EMBL" id="TDD10295.1"/>
    </source>
</evidence>
<sequence>MDGAAGSESLTALSGCHRPFSLPPPASHMRNQLPGRGRPCRTDPEPENPLNVMTTDNASRATIGQVLAYGEFRALWLAHALSLAGDQIARVAIAVLVFGRTGSISLTALTYALTLVPALISGPLLAGLADRHPRRQVMIVADVVRAALVLAMACPGLPLPVVGVLVVAVVMLNAPFNAARLASLADVLPAAQHPIGMGITSTTQQAVQLLGFGGGGLIVAMLGPNVALVANAATFVVSAAVIRAFVRHRPASSSSEHANNRLTRSALGGIRMVWTNRRLRYFATLSWLYSFFVVPEALAVPYFAQIGESTAYVGLFMAADPVCSAVGTLLITRLVPEAGRARLLAPMALAVGFPLLLFAFQPGLPLSLLLLGATGFLSSYMVLAHTGFIRTAPDDRRGQVIGVGSAGLIGGQGLGVLLAGLLGDLLGAHLAIATCAAAGILTAIAITTSGRRSS</sequence>
<dbReference type="PANTHER" id="PTHR23513:SF11">
    <property type="entry name" value="STAPHYLOFERRIN A TRANSPORTER"/>
    <property type="match status" value="1"/>
</dbReference>
<feature type="transmembrane region" description="Helical" evidence="7">
    <location>
        <begin position="428"/>
        <end position="448"/>
    </location>
</feature>
<evidence type="ECO:0000256" key="1">
    <source>
        <dbReference type="ARBA" id="ARBA00004651"/>
    </source>
</evidence>
<evidence type="ECO:0000256" key="2">
    <source>
        <dbReference type="ARBA" id="ARBA00022475"/>
    </source>
</evidence>
<dbReference type="Gene3D" id="1.20.1250.20">
    <property type="entry name" value="MFS general substrate transporter like domains"/>
    <property type="match status" value="1"/>
</dbReference>
<feature type="transmembrane region" description="Helical" evidence="7">
    <location>
        <begin position="366"/>
        <end position="388"/>
    </location>
</feature>
<proteinExistence type="predicted"/>
<feature type="transmembrane region" description="Helical" evidence="7">
    <location>
        <begin position="104"/>
        <end position="126"/>
    </location>
</feature>
<dbReference type="GO" id="GO:0005886">
    <property type="term" value="C:plasma membrane"/>
    <property type="evidence" value="ECO:0007669"/>
    <property type="project" value="UniProtKB-SubCell"/>
</dbReference>
<evidence type="ECO:0000256" key="6">
    <source>
        <dbReference type="SAM" id="MobiDB-lite"/>
    </source>
</evidence>
<dbReference type="Pfam" id="PF07690">
    <property type="entry name" value="MFS_1"/>
    <property type="match status" value="2"/>
</dbReference>
<feature type="transmembrane region" description="Helical" evidence="7">
    <location>
        <begin position="226"/>
        <end position="246"/>
    </location>
</feature>
<feature type="transmembrane region" description="Helical" evidence="7">
    <location>
        <begin position="147"/>
        <end position="172"/>
    </location>
</feature>
<dbReference type="SUPFAM" id="SSF103473">
    <property type="entry name" value="MFS general substrate transporter"/>
    <property type="match status" value="1"/>
</dbReference>
<dbReference type="PANTHER" id="PTHR23513">
    <property type="entry name" value="INTEGRAL MEMBRANE EFFLUX PROTEIN-RELATED"/>
    <property type="match status" value="1"/>
</dbReference>
<keyword evidence="5 7" id="KW-0472">Membrane</keyword>
<feature type="region of interest" description="Disordered" evidence="6">
    <location>
        <begin position="15"/>
        <end position="51"/>
    </location>
</feature>
<evidence type="ECO:0000313" key="10">
    <source>
        <dbReference type="Proteomes" id="UP000295258"/>
    </source>
</evidence>
<dbReference type="Proteomes" id="UP000295258">
    <property type="component" value="Unassembled WGS sequence"/>
</dbReference>
<organism evidence="9 10">
    <name type="scientific">Nonomuraea deserti</name>
    <dbReference type="NCBI Taxonomy" id="1848322"/>
    <lineage>
        <taxon>Bacteria</taxon>
        <taxon>Bacillati</taxon>
        <taxon>Actinomycetota</taxon>
        <taxon>Actinomycetes</taxon>
        <taxon>Streptosporangiales</taxon>
        <taxon>Streptosporangiaceae</taxon>
        <taxon>Nonomuraea</taxon>
    </lineage>
</organism>
<evidence type="ECO:0000256" key="5">
    <source>
        <dbReference type="ARBA" id="ARBA00023136"/>
    </source>
</evidence>
<comment type="subcellular location">
    <subcellularLocation>
        <location evidence="1">Cell membrane</location>
        <topology evidence="1">Multi-pass membrane protein</topology>
    </subcellularLocation>
</comment>